<feature type="transmembrane region" description="Helical" evidence="7">
    <location>
        <begin position="6"/>
        <end position="28"/>
    </location>
</feature>
<evidence type="ECO:0000256" key="6">
    <source>
        <dbReference type="ARBA" id="ARBA00023136"/>
    </source>
</evidence>
<dbReference type="GO" id="GO:0000139">
    <property type="term" value="C:Golgi membrane"/>
    <property type="evidence" value="ECO:0007669"/>
    <property type="project" value="TreeGrafter"/>
</dbReference>
<evidence type="ECO:0000256" key="2">
    <source>
        <dbReference type="ARBA" id="ARBA00008349"/>
    </source>
</evidence>
<dbReference type="InterPro" id="IPR013657">
    <property type="entry name" value="SCL35B1-4/HUT1"/>
</dbReference>
<dbReference type="PANTHER" id="PTHR10778">
    <property type="entry name" value="SOLUTE CARRIER FAMILY 35 MEMBER B"/>
    <property type="match status" value="1"/>
</dbReference>
<sequence>MIEAPTTALYLSLFAVTTYTGVSAYMRLISNYSGVMAAVVTTSRKLVTIALSFLFFPKGANWWHVMSGIVVLMGFIFNDVARRVERRQMKALLKNALEQN</sequence>
<evidence type="ECO:0000256" key="3">
    <source>
        <dbReference type="ARBA" id="ARBA00022448"/>
    </source>
</evidence>
<dbReference type="GO" id="GO:0005789">
    <property type="term" value="C:endoplasmic reticulum membrane"/>
    <property type="evidence" value="ECO:0007669"/>
    <property type="project" value="TreeGrafter"/>
</dbReference>
<reference evidence="8" key="1">
    <citation type="submission" date="2014-05" db="EMBL/GenBank/DDBJ databases">
        <title>The transcriptome of the halophilic microalga Tetraselmis sp. GSL018 isolated from the Great Salt Lake, Utah.</title>
        <authorList>
            <person name="Jinkerson R.E."/>
            <person name="D'Adamo S."/>
            <person name="Posewitz M.C."/>
        </authorList>
    </citation>
    <scope>NUCLEOTIDE SEQUENCE</scope>
    <source>
        <strain evidence="8">GSL018</strain>
    </source>
</reference>
<organism evidence="8">
    <name type="scientific">Tetraselmis sp. GSL018</name>
    <dbReference type="NCBI Taxonomy" id="582737"/>
    <lineage>
        <taxon>Eukaryota</taxon>
        <taxon>Viridiplantae</taxon>
        <taxon>Chlorophyta</taxon>
        <taxon>core chlorophytes</taxon>
        <taxon>Chlorodendrophyceae</taxon>
        <taxon>Chlorodendrales</taxon>
        <taxon>Chlorodendraceae</taxon>
        <taxon>Tetraselmis</taxon>
    </lineage>
</organism>
<accession>A0A061SHA8</accession>
<dbReference type="AlphaFoldDB" id="A0A061SHA8"/>
<keyword evidence="5 7" id="KW-1133">Transmembrane helix</keyword>
<evidence type="ECO:0008006" key="9">
    <source>
        <dbReference type="Google" id="ProtNLM"/>
    </source>
</evidence>
<evidence type="ECO:0000256" key="5">
    <source>
        <dbReference type="ARBA" id="ARBA00022989"/>
    </source>
</evidence>
<comment type="similarity">
    <text evidence="2">Belongs to the nucleotide-sugar transporter family. UDP-galactose:UMP antiporter (TC 2.A.7.11) subfamily.</text>
</comment>
<dbReference type="Pfam" id="PF08449">
    <property type="entry name" value="UAA"/>
    <property type="match status" value="1"/>
</dbReference>
<dbReference type="InterPro" id="IPR037185">
    <property type="entry name" value="EmrE-like"/>
</dbReference>
<protein>
    <recommendedName>
        <fullName evidence="9">Sugar phosphate transporter domain-containing protein</fullName>
    </recommendedName>
</protein>
<keyword evidence="6 7" id="KW-0472">Membrane</keyword>
<evidence type="ECO:0000256" key="1">
    <source>
        <dbReference type="ARBA" id="ARBA00004141"/>
    </source>
</evidence>
<feature type="transmembrane region" description="Helical" evidence="7">
    <location>
        <begin position="62"/>
        <end position="81"/>
    </location>
</feature>
<dbReference type="PANTHER" id="PTHR10778:SF8">
    <property type="entry name" value="ADENOSINE 3'-PHOSPHO 5'-PHOSPHOSULFATE TRANSPORTER 2"/>
    <property type="match status" value="1"/>
</dbReference>
<dbReference type="EMBL" id="GBEZ01002825">
    <property type="protein sequence ID" value="JAC82265.1"/>
    <property type="molecule type" value="Transcribed_RNA"/>
</dbReference>
<gene>
    <name evidence="8" type="ORF">TSPGSL018_6111</name>
</gene>
<evidence type="ECO:0000256" key="7">
    <source>
        <dbReference type="SAM" id="Phobius"/>
    </source>
</evidence>
<dbReference type="GO" id="GO:0046964">
    <property type="term" value="F:3'-phosphoadenosine 5'-phosphosulfate transmembrane transporter activity"/>
    <property type="evidence" value="ECO:0007669"/>
    <property type="project" value="TreeGrafter"/>
</dbReference>
<comment type="subcellular location">
    <subcellularLocation>
        <location evidence="1">Membrane</location>
        <topology evidence="1">Multi-pass membrane protein</topology>
    </subcellularLocation>
</comment>
<evidence type="ECO:0000256" key="4">
    <source>
        <dbReference type="ARBA" id="ARBA00022692"/>
    </source>
</evidence>
<keyword evidence="3" id="KW-0813">Transport</keyword>
<evidence type="ECO:0000313" key="8">
    <source>
        <dbReference type="EMBL" id="JAC82265.1"/>
    </source>
</evidence>
<name>A0A061SHA8_9CHLO</name>
<keyword evidence="4 7" id="KW-0812">Transmembrane</keyword>
<dbReference type="SUPFAM" id="SSF103481">
    <property type="entry name" value="Multidrug resistance efflux transporter EmrE"/>
    <property type="match status" value="1"/>
</dbReference>
<proteinExistence type="inferred from homology"/>